<keyword evidence="1" id="KW-0812">Transmembrane</keyword>
<reference evidence="3 4" key="1">
    <citation type="submission" date="2024-02" db="EMBL/GenBank/DDBJ databases">
        <title>Expansion and revision of Xanthobacter and proposal of Roseixanthobacter gen. nov.</title>
        <authorList>
            <person name="Soltysiak M.P.M."/>
            <person name="Jalihal A."/>
            <person name="Ory A."/>
            <person name="Chrisophersen C."/>
            <person name="Lee A.D."/>
            <person name="Boulton J."/>
            <person name="Springer M."/>
        </authorList>
    </citation>
    <scope>NUCLEOTIDE SEQUENCE [LARGE SCALE GENOMIC DNA]</scope>
    <source>
        <strain evidence="3 4">CB5</strain>
    </source>
</reference>
<evidence type="ECO:0000256" key="1">
    <source>
        <dbReference type="SAM" id="Phobius"/>
    </source>
</evidence>
<keyword evidence="4" id="KW-1185">Reference proteome</keyword>
<keyword evidence="1" id="KW-1133">Transmembrane helix</keyword>
<sequence>MAGIGAFAAVTGARYGIGTLSRIGPGFFPTVLGIVLVVLGLAIAFTATLAQDHEAGRGHAAQDAPVDWRGYVAIVASMILFIVLTPVLGLVPGTFACVFTAAMGDRKMTVLNSAVLAAVISVAGALLFIWGLRVGLPYFGS</sequence>
<organism evidence="3 4">
    <name type="scientific">Xanthobacter aminoxidans</name>
    <dbReference type="NCBI Taxonomy" id="186280"/>
    <lineage>
        <taxon>Bacteria</taxon>
        <taxon>Pseudomonadati</taxon>
        <taxon>Pseudomonadota</taxon>
        <taxon>Alphaproteobacteria</taxon>
        <taxon>Hyphomicrobiales</taxon>
        <taxon>Xanthobacteraceae</taxon>
        <taxon>Xanthobacter</taxon>
    </lineage>
</organism>
<feature type="transmembrane region" description="Helical" evidence="1">
    <location>
        <begin position="27"/>
        <end position="50"/>
    </location>
</feature>
<feature type="domain" description="DUF1468" evidence="2">
    <location>
        <begin position="5"/>
        <end position="137"/>
    </location>
</feature>
<evidence type="ECO:0000313" key="4">
    <source>
        <dbReference type="Proteomes" id="UP001604043"/>
    </source>
</evidence>
<dbReference type="Pfam" id="PF07331">
    <property type="entry name" value="TctB"/>
    <property type="match status" value="1"/>
</dbReference>
<dbReference type="InterPro" id="IPR009936">
    <property type="entry name" value="DUF1468"/>
</dbReference>
<dbReference type="Proteomes" id="UP001604043">
    <property type="component" value="Unassembled WGS sequence"/>
</dbReference>
<accession>A0ABW6ZNR9</accession>
<protein>
    <submittedName>
        <fullName evidence="3">Tripartite tricarboxylate transporter TctB family protein</fullName>
    </submittedName>
</protein>
<feature type="transmembrane region" description="Helical" evidence="1">
    <location>
        <begin position="70"/>
        <end position="98"/>
    </location>
</feature>
<feature type="transmembrane region" description="Helical" evidence="1">
    <location>
        <begin position="110"/>
        <end position="132"/>
    </location>
</feature>
<proteinExistence type="predicted"/>
<gene>
    <name evidence="3" type="ORF">V5F30_24355</name>
</gene>
<keyword evidence="1" id="KW-0472">Membrane</keyword>
<evidence type="ECO:0000313" key="3">
    <source>
        <dbReference type="EMBL" id="MFG1255365.1"/>
    </source>
</evidence>
<evidence type="ECO:0000259" key="2">
    <source>
        <dbReference type="Pfam" id="PF07331"/>
    </source>
</evidence>
<dbReference type="RefSeq" id="WP_394010280.1">
    <property type="nucleotide sequence ID" value="NZ_JBAFUR010000010.1"/>
</dbReference>
<name>A0ABW6ZNR9_9HYPH</name>
<dbReference type="EMBL" id="JBAFUR010000010">
    <property type="protein sequence ID" value="MFG1255365.1"/>
    <property type="molecule type" value="Genomic_DNA"/>
</dbReference>
<comment type="caution">
    <text evidence="3">The sequence shown here is derived from an EMBL/GenBank/DDBJ whole genome shotgun (WGS) entry which is preliminary data.</text>
</comment>